<dbReference type="EMBL" id="ML995812">
    <property type="protein sequence ID" value="KAF2773048.1"/>
    <property type="molecule type" value="Genomic_DNA"/>
</dbReference>
<keyword evidence="1" id="KW-0472">Membrane</keyword>
<evidence type="ECO:0000313" key="3">
    <source>
        <dbReference type="Proteomes" id="UP000799436"/>
    </source>
</evidence>
<dbReference type="Proteomes" id="UP000799436">
    <property type="component" value="Unassembled WGS sequence"/>
</dbReference>
<feature type="transmembrane region" description="Helical" evidence="1">
    <location>
        <begin position="357"/>
        <end position="379"/>
    </location>
</feature>
<name>A0A6G1LKU8_9PEZI</name>
<evidence type="ECO:0000256" key="1">
    <source>
        <dbReference type="SAM" id="Phobius"/>
    </source>
</evidence>
<evidence type="ECO:0000313" key="2">
    <source>
        <dbReference type="EMBL" id="KAF2773048.1"/>
    </source>
</evidence>
<dbReference type="AlphaFoldDB" id="A0A6G1LKU8"/>
<dbReference type="OrthoDB" id="2830640at2759"/>
<keyword evidence="1" id="KW-1133">Transmembrane helix</keyword>
<organism evidence="2 3">
    <name type="scientific">Teratosphaeria nubilosa</name>
    <dbReference type="NCBI Taxonomy" id="161662"/>
    <lineage>
        <taxon>Eukaryota</taxon>
        <taxon>Fungi</taxon>
        <taxon>Dikarya</taxon>
        <taxon>Ascomycota</taxon>
        <taxon>Pezizomycotina</taxon>
        <taxon>Dothideomycetes</taxon>
        <taxon>Dothideomycetidae</taxon>
        <taxon>Mycosphaerellales</taxon>
        <taxon>Teratosphaeriaceae</taxon>
        <taxon>Teratosphaeria</taxon>
    </lineage>
</organism>
<reference evidence="2" key="1">
    <citation type="journal article" date="2020" name="Stud. Mycol.">
        <title>101 Dothideomycetes genomes: a test case for predicting lifestyles and emergence of pathogens.</title>
        <authorList>
            <person name="Haridas S."/>
            <person name="Albert R."/>
            <person name="Binder M."/>
            <person name="Bloem J."/>
            <person name="Labutti K."/>
            <person name="Salamov A."/>
            <person name="Andreopoulos B."/>
            <person name="Baker S."/>
            <person name="Barry K."/>
            <person name="Bills G."/>
            <person name="Bluhm B."/>
            <person name="Cannon C."/>
            <person name="Castanera R."/>
            <person name="Culley D."/>
            <person name="Daum C."/>
            <person name="Ezra D."/>
            <person name="Gonzalez J."/>
            <person name="Henrissat B."/>
            <person name="Kuo A."/>
            <person name="Liang C."/>
            <person name="Lipzen A."/>
            <person name="Lutzoni F."/>
            <person name="Magnuson J."/>
            <person name="Mondo S."/>
            <person name="Nolan M."/>
            <person name="Ohm R."/>
            <person name="Pangilinan J."/>
            <person name="Park H.-J."/>
            <person name="Ramirez L."/>
            <person name="Alfaro M."/>
            <person name="Sun H."/>
            <person name="Tritt A."/>
            <person name="Yoshinaga Y."/>
            <person name="Zwiers L.-H."/>
            <person name="Turgeon B."/>
            <person name="Goodwin S."/>
            <person name="Spatafora J."/>
            <person name="Crous P."/>
            <person name="Grigoriev I."/>
        </authorList>
    </citation>
    <scope>NUCLEOTIDE SEQUENCE</scope>
    <source>
        <strain evidence="2">CBS 116005</strain>
    </source>
</reference>
<feature type="transmembrane region" description="Helical" evidence="1">
    <location>
        <begin position="391"/>
        <end position="414"/>
    </location>
</feature>
<sequence length="448" mass="52409">MELHKFEISDSKLEHNNWRFPTTIRTRPLRELDDEDFLVNHKIDRSYDDSTVRFKLLVGSSIKANLEDNANLPLKQDVLKVVKQQGWIANEYEHLWRRDGGGSACLCAHGILTFLLQTPRDGKSFCSLSLVNRERTHCGGLYIADDTYSLDRLLAAQQYQNRHPKVPRDFSILPISVFVHHIDETLSYVQRLAREVTSTEKRIADGDIRLEENGDYKLLNRLNLEHIRLERRARFEAELGQNLLKYIDEYYRMWIALWEGGTSYIEDMREKIEQQLRYSEQVQRDLEILPRRIKNQSKAISNYVIQRDNKLNIQLAESNKRIAEEARRDNLLNLEMAAATAQIAEETRVDSAAMKTIAVLTLTFLPGTFVASFFSIQMFEWNIPDGSSVSPYLWVYFVVTIPLTIIVYVLWVWWFKLSQRNYKKNHDASVLKFEQELKSRVRSATGTW</sequence>
<keyword evidence="1" id="KW-0812">Transmembrane</keyword>
<keyword evidence="3" id="KW-1185">Reference proteome</keyword>
<proteinExistence type="predicted"/>
<gene>
    <name evidence="2" type="ORF">EJ03DRAFT_306077</name>
</gene>
<evidence type="ECO:0008006" key="4">
    <source>
        <dbReference type="Google" id="ProtNLM"/>
    </source>
</evidence>
<accession>A0A6G1LKU8</accession>
<protein>
    <recommendedName>
        <fullName evidence="4">Cora-domain-containing protein</fullName>
    </recommendedName>
</protein>
<dbReference type="Gene3D" id="1.20.58.340">
    <property type="entry name" value="Magnesium transport protein CorA, transmembrane region"/>
    <property type="match status" value="1"/>
</dbReference>